<evidence type="ECO:0000313" key="3">
    <source>
        <dbReference type="EMBL" id="QEI06539.1"/>
    </source>
</evidence>
<dbReference type="RefSeq" id="WP_148815236.1">
    <property type="nucleotide sequence ID" value="NZ_CP043046.1"/>
</dbReference>
<dbReference type="OrthoDB" id="9803036at2"/>
<dbReference type="AlphaFoldDB" id="A0A5C0AVY5"/>
<keyword evidence="2" id="KW-0012">Acyltransferase</keyword>
<dbReference type="PANTHER" id="PTHR43584">
    <property type="entry name" value="NUCLEOTIDYL TRANSFERASE"/>
    <property type="match status" value="1"/>
</dbReference>
<evidence type="ECO:0000256" key="1">
    <source>
        <dbReference type="ARBA" id="ARBA00022679"/>
    </source>
</evidence>
<gene>
    <name evidence="3" type="ORF">FXN63_12395</name>
</gene>
<dbReference type="Proteomes" id="UP000325161">
    <property type="component" value="Chromosome"/>
</dbReference>
<accession>A0A5C0AVY5</accession>
<keyword evidence="4" id="KW-1185">Reference proteome</keyword>
<name>A0A5C0AVY5_9BURK</name>
<dbReference type="SUPFAM" id="SSF51161">
    <property type="entry name" value="Trimeric LpxA-like enzymes"/>
    <property type="match status" value="1"/>
</dbReference>
<evidence type="ECO:0000256" key="2">
    <source>
        <dbReference type="ARBA" id="ARBA00023315"/>
    </source>
</evidence>
<protein>
    <submittedName>
        <fullName evidence="3">LpxA family transferase</fullName>
    </submittedName>
</protein>
<dbReference type="EMBL" id="CP043046">
    <property type="protein sequence ID" value="QEI06539.1"/>
    <property type="molecule type" value="Genomic_DNA"/>
</dbReference>
<dbReference type="InterPro" id="IPR011004">
    <property type="entry name" value="Trimer_LpxA-like_sf"/>
</dbReference>
<sequence>MIDHQHYILDFATSAIARWGHLTPWELVAASADVVRQLLAELPPNEYLTSDEIAAHPTAIVERGAVLKGPLILGPGCFVAAGAYLRGGCWLARDCIIGPSSELKSSFVFAGSRLTHFNFVGDSILGANVNLEAGSIVCNARNERSDKEVQVRLGEHLHRTGSNKFGALLGDGVCIGANAVLAPGSILRPDTVVRRASLCDQEAA</sequence>
<keyword evidence="1 3" id="KW-0808">Transferase</keyword>
<reference evidence="3 4" key="1">
    <citation type="submission" date="2019-08" db="EMBL/GenBank/DDBJ databases">
        <title>Amphibian skin-associated Pigmentiphaga: genome sequence and occurrence across geography and hosts.</title>
        <authorList>
            <person name="Bletz M.C."/>
            <person name="Bunk B."/>
            <person name="Sproeer C."/>
            <person name="Biwer P."/>
            <person name="Reiter S."/>
            <person name="Rabemananjara F.C.E."/>
            <person name="Schulz S."/>
            <person name="Overmann J."/>
            <person name="Vences M."/>
        </authorList>
    </citation>
    <scope>NUCLEOTIDE SEQUENCE [LARGE SCALE GENOMIC DNA]</scope>
    <source>
        <strain evidence="3 4">Mada1488</strain>
    </source>
</reference>
<dbReference type="GO" id="GO:0016779">
    <property type="term" value="F:nucleotidyltransferase activity"/>
    <property type="evidence" value="ECO:0007669"/>
    <property type="project" value="UniProtKB-ARBA"/>
</dbReference>
<organism evidence="3 4">
    <name type="scientific">Pigmentiphaga aceris</name>
    <dbReference type="NCBI Taxonomy" id="1940612"/>
    <lineage>
        <taxon>Bacteria</taxon>
        <taxon>Pseudomonadati</taxon>
        <taxon>Pseudomonadota</taxon>
        <taxon>Betaproteobacteria</taxon>
        <taxon>Burkholderiales</taxon>
        <taxon>Alcaligenaceae</taxon>
        <taxon>Pigmentiphaga</taxon>
    </lineage>
</organism>
<proteinExistence type="predicted"/>
<dbReference type="InterPro" id="IPR050065">
    <property type="entry name" value="GlmU-like"/>
</dbReference>
<dbReference type="PANTHER" id="PTHR43584:SF8">
    <property type="entry name" value="N-ACETYLMURAMATE ALPHA-1-PHOSPHATE URIDYLYLTRANSFERASE"/>
    <property type="match status" value="1"/>
</dbReference>
<dbReference type="GO" id="GO:0016746">
    <property type="term" value="F:acyltransferase activity"/>
    <property type="evidence" value="ECO:0007669"/>
    <property type="project" value="UniProtKB-KW"/>
</dbReference>
<dbReference type="KEGG" id="pacr:FXN63_12395"/>
<dbReference type="Gene3D" id="2.160.10.10">
    <property type="entry name" value="Hexapeptide repeat proteins"/>
    <property type="match status" value="1"/>
</dbReference>
<evidence type="ECO:0000313" key="4">
    <source>
        <dbReference type="Proteomes" id="UP000325161"/>
    </source>
</evidence>